<dbReference type="PRINTS" id="PR00094">
    <property type="entry name" value="ADENYLTKNASE"/>
</dbReference>
<dbReference type="Proteomes" id="UP000011958">
    <property type="component" value="Unassembled WGS sequence"/>
</dbReference>
<protein>
    <submittedName>
        <fullName evidence="5">Uncharacterized protein</fullName>
    </submittedName>
</protein>
<reference evidence="6" key="1">
    <citation type="journal article" date="2016" name="Nat. Commun.">
        <title>Genome analysis of three Pneumocystis species reveals adaptation mechanisms to life exclusively in mammalian hosts.</title>
        <authorList>
            <person name="Ma L."/>
            <person name="Chen Z."/>
            <person name="Huang D.W."/>
            <person name="Kutty G."/>
            <person name="Ishihara M."/>
            <person name="Wang H."/>
            <person name="Abouelleil A."/>
            <person name="Bishop L."/>
            <person name="Davey E."/>
            <person name="Deng R."/>
            <person name="Deng X."/>
            <person name="Fan L."/>
            <person name="Fantoni G."/>
            <person name="Fitzgerald M."/>
            <person name="Gogineni E."/>
            <person name="Goldberg J.M."/>
            <person name="Handley G."/>
            <person name="Hu X."/>
            <person name="Huber C."/>
            <person name="Jiao X."/>
            <person name="Jones K."/>
            <person name="Levin J.Z."/>
            <person name="Liu Y."/>
            <person name="Macdonald P."/>
            <person name="Melnikov A."/>
            <person name="Raley C."/>
            <person name="Sassi M."/>
            <person name="Sherman B.T."/>
            <person name="Song X."/>
            <person name="Sykes S."/>
            <person name="Tran B."/>
            <person name="Walsh L."/>
            <person name="Xia Y."/>
            <person name="Yang J."/>
            <person name="Young S."/>
            <person name="Zeng Q."/>
            <person name="Zheng X."/>
            <person name="Stephens R."/>
            <person name="Nusbaum C."/>
            <person name="Birren B.W."/>
            <person name="Azadi P."/>
            <person name="Lempicki R.A."/>
            <person name="Cuomo C.A."/>
            <person name="Kovacs J.A."/>
        </authorList>
    </citation>
    <scope>NUCLEOTIDE SEQUENCE [LARGE SCALE GENOMIC DNA]</scope>
    <source>
        <strain evidence="6">B123</strain>
    </source>
</reference>
<keyword evidence="3 4" id="KW-0418">Kinase</keyword>
<dbReference type="GO" id="GO:0005524">
    <property type="term" value="F:ATP binding"/>
    <property type="evidence" value="ECO:0007669"/>
    <property type="project" value="InterPro"/>
</dbReference>
<accession>M7NJS1</accession>
<evidence type="ECO:0000256" key="1">
    <source>
        <dbReference type="ARBA" id="ARBA00022679"/>
    </source>
</evidence>
<dbReference type="PROSITE" id="PS00113">
    <property type="entry name" value="ADENYLATE_KINASE"/>
    <property type="match status" value="1"/>
</dbReference>
<evidence type="ECO:0000313" key="5">
    <source>
        <dbReference type="EMBL" id="EMR08863.1"/>
    </source>
</evidence>
<organism evidence="5 6">
    <name type="scientific">Pneumocystis murina (strain B123)</name>
    <name type="common">Mouse pneumocystis pneumonia agent</name>
    <name type="synonym">Pneumocystis carinii f. sp. muris</name>
    <dbReference type="NCBI Taxonomy" id="1069680"/>
    <lineage>
        <taxon>Eukaryota</taxon>
        <taxon>Fungi</taxon>
        <taxon>Dikarya</taxon>
        <taxon>Ascomycota</taxon>
        <taxon>Taphrinomycotina</taxon>
        <taxon>Pneumocystomycetes</taxon>
        <taxon>Pneumocystaceae</taxon>
        <taxon>Pneumocystis</taxon>
    </lineage>
</organism>
<evidence type="ECO:0000256" key="3">
    <source>
        <dbReference type="ARBA" id="ARBA00022777"/>
    </source>
</evidence>
<gene>
    <name evidence="5" type="ORF">PNEG_02648</name>
</gene>
<dbReference type="eggNOG" id="KOG3079">
    <property type="taxonomic scope" value="Eukaryota"/>
</dbReference>
<dbReference type="GeneID" id="19896339"/>
<dbReference type="GO" id="GO:0006139">
    <property type="term" value="P:nucleobase-containing compound metabolic process"/>
    <property type="evidence" value="ECO:0007669"/>
    <property type="project" value="InterPro"/>
</dbReference>
<dbReference type="VEuPathDB" id="FungiDB:PNEG_02648"/>
<sequence length="250" mass="29309">MMIDRIICRIWRTHSRNTRKEVEKVKEKDDYWIFWMKSFFNDIKKEPSRNISSKPWFDPKEVTVVFVLGRPGSGKGTQCAQLVRDYDFVHLSAGDLLRQEQARPGSGYANMIQQSMQNGQIVPMHVTISLLKDEMIQSVTRGKKRFLIDGFPRKIDQMLAFEKNVCPCKFTLDFHCSESILIERLLARGRRDDNIDTIRKRFKTHQELTVPVLEYMEKQGKLIRVACENSIESTYQETLDQIEPFLKLLS</sequence>
<dbReference type="HOGENOM" id="CLU_032354_0_2_1"/>
<dbReference type="InterPro" id="IPR000850">
    <property type="entry name" value="Adenylat/UMP-CMP_kin"/>
</dbReference>
<dbReference type="AlphaFoldDB" id="M7NJS1"/>
<evidence type="ECO:0000256" key="4">
    <source>
        <dbReference type="RuleBase" id="RU003330"/>
    </source>
</evidence>
<dbReference type="RefSeq" id="XP_007874669.1">
    <property type="nucleotide sequence ID" value="XM_007876478.1"/>
</dbReference>
<dbReference type="OMA" id="GTQCDRM"/>
<dbReference type="EMBL" id="AFWA02000007">
    <property type="protein sequence ID" value="EMR08863.1"/>
    <property type="molecule type" value="Genomic_DNA"/>
</dbReference>
<dbReference type="GO" id="GO:0019205">
    <property type="term" value="F:nucleobase-containing compound kinase activity"/>
    <property type="evidence" value="ECO:0007669"/>
    <property type="project" value="InterPro"/>
</dbReference>
<evidence type="ECO:0000313" key="6">
    <source>
        <dbReference type="Proteomes" id="UP000011958"/>
    </source>
</evidence>
<keyword evidence="2" id="KW-0547">Nucleotide-binding</keyword>
<keyword evidence="1 4" id="KW-0808">Transferase</keyword>
<dbReference type="PANTHER" id="PTHR23359">
    <property type="entry name" value="NUCLEOTIDE KINASE"/>
    <property type="match status" value="1"/>
</dbReference>
<evidence type="ECO:0000256" key="2">
    <source>
        <dbReference type="ARBA" id="ARBA00022741"/>
    </source>
</evidence>
<dbReference type="STRING" id="1069680.M7NJS1"/>
<dbReference type="SUPFAM" id="SSF52540">
    <property type="entry name" value="P-loop containing nucleoside triphosphate hydrolases"/>
    <property type="match status" value="1"/>
</dbReference>
<dbReference type="InterPro" id="IPR027417">
    <property type="entry name" value="P-loop_NTPase"/>
</dbReference>
<dbReference type="Pfam" id="PF00406">
    <property type="entry name" value="ADK"/>
    <property type="match status" value="1"/>
</dbReference>
<comment type="caution">
    <text evidence="5">The sequence shown here is derived from an EMBL/GenBank/DDBJ whole genome shotgun (WGS) entry which is preliminary data.</text>
</comment>
<dbReference type="Gene3D" id="3.40.50.300">
    <property type="entry name" value="P-loop containing nucleotide triphosphate hydrolases"/>
    <property type="match status" value="1"/>
</dbReference>
<proteinExistence type="inferred from homology"/>
<keyword evidence="6" id="KW-1185">Reference proteome</keyword>
<dbReference type="HAMAP" id="MF_00235">
    <property type="entry name" value="Adenylate_kinase_Adk"/>
    <property type="match status" value="1"/>
</dbReference>
<comment type="similarity">
    <text evidence="4">Belongs to the adenylate kinase family.</text>
</comment>
<name>M7NJS1_PNEMU</name>
<dbReference type="InterPro" id="IPR033690">
    <property type="entry name" value="Adenylat_kinase_CS"/>
</dbReference>
<dbReference type="OrthoDB" id="442176at2759"/>
<dbReference type="CDD" id="cd01428">
    <property type="entry name" value="ADK"/>
    <property type="match status" value="1"/>
</dbReference>